<evidence type="ECO:0000256" key="5">
    <source>
        <dbReference type="ARBA" id="ARBA00023242"/>
    </source>
</evidence>
<dbReference type="GO" id="GO:0045892">
    <property type="term" value="P:negative regulation of DNA-templated transcription"/>
    <property type="evidence" value="ECO:0007669"/>
    <property type="project" value="UniProtKB-UniRule"/>
</dbReference>
<dbReference type="Proteomes" id="UP000653305">
    <property type="component" value="Unassembled WGS sequence"/>
</dbReference>
<dbReference type="NCBIfam" id="TIGR01568">
    <property type="entry name" value="A_thal_3678"/>
    <property type="match status" value="1"/>
</dbReference>
<dbReference type="GO" id="GO:0005634">
    <property type="term" value="C:nucleus"/>
    <property type="evidence" value="ECO:0007669"/>
    <property type="project" value="UniProtKB-SubCell"/>
</dbReference>
<dbReference type="EMBL" id="BMAC01001347">
    <property type="protein sequence ID" value="GFQ06933.1"/>
    <property type="molecule type" value="Genomic_DNA"/>
</dbReference>
<comment type="function">
    <text evidence="6">Transcriptional repressor that regulates multiple aspects of plant growth and development.</text>
</comment>
<accession>A0A830D8D7</accession>
<evidence type="ECO:0000259" key="8">
    <source>
        <dbReference type="PROSITE" id="PS51754"/>
    </source>
</evidence>
<evidence type="ECO:0000313" key="10">
    <source>
        <dbReference type="Proteomes" id="UP000653305"/>
    </source>
</evidence>
<feature type="region of interest" description="Disordered" evidence="7">
    <location>
        <begin position="67"/>
        <end position="86"/>
    </location>
</feature>
<sequence length="86" mass="9696">MDSRDSFFDFRVSMEEMVDAHRLKYRGCLEELLTCYLRANRKSNHGSSSSAIDEQCLSSSTATQLSFTSPFSFSSSTYSSISKPFP</sequence>
<keyword evidence="5 6" id="KW-0539">Nucleus</keyword>
<comment type="subcellular location">
    <subcellularLocation>
        <location evidence="1 6">Nucleus</location>
    </subcellularLocation>
</comment>
<organism evidence="9 10">
    <name type="scientific">Phtheirospermum japonicum</name>
    <dbReference type="NCBI Taxonomy" id="374723"/>
    <lineage>
        <taxon>Eukaryota</taxon>
        <taxon>Viridiplantae</taxon>
        <taxon>Streptophyta</taxon>
        <taxon>Embryophyta</taxon>
        <taxon>Tracheophyta</taxon>
        <taxon>Spermatophyta</taxon>
        <taxon>Magnoliopsida</taxon>
        <taxon>eudicotyledons</taxon>
        <taxon>Gunneridae</taxon>
        <taxon>Pentapetalae</taxon>
        <taxon>asterids</taxon>
        <taxon>lamiids</taxon>
        <taxon>Lamiales</taxon>
        <taxon>Orobanchaceae</taxon>
        <taxon>Orobanchaceae incertae sedis</taxon>
        <taxon>Phtheirospermum</taxon>
    </lineage>
</organism>
<dbReference type="AlphaFoldDB" id="A0A830D8D7"/>
<comment type="caution">
    <text evidence="9">The sequence shown here is derived from an EMBL/GenBank/DDBJ whole genome shotgun (WGS) entry which is preliminary data.</text>
</comment>
<dbReference type="InterPro" id="IPR006458">
    <property type="entry name" value="Ovate_C"/>
</dbReference>
<feature type="domain" description="OVATE" evidence="8">
    <location>
        <begin position="1"/>
        <end position="58"/>
    </location>
</feature>
<dbReference type="PROSITE" id="PS51754">
    <property type="entry name" value="OVATE"/>
    <property type="match status" value="1"/>
</dbReference>
<dbReference type="PANTHER" id="PTHR33057:SF98">
    <property type="entry name" value="TRANSCRIPTION REPRESSOR OFP18"/>
    <property type="match status" value="1"/>
</dbReference>
<gene>
    <name evidence="9" type="ORF">PHJA_002837300</name>
</gene>
<name>A0A830D8D7_9LAMI</name>
<evidence type="ECO:0000256" key="4">
    <source>
        <dbReference type="ARBA" id="ARBA00023163"/>
    </source>
</evidence>
<dbReference type="OrthoDB" id="689823at2759"/>
<evidence type="ECO:0000256" key="7">
    <source>
        <dbReference type="SAM" id="MobiDB-lite"/>
    </source>
</evidence>
<evidence type="ECO:0000313" key="9">
    <source>
        <dbReference type="EMBL" id="GFQ06933.1"/>
    </source>
</evidence>
<proteinExistence type="predicted"/>
<dbReference type="Pfam" id="PF04844">
    <property type="entry name" value="Ovate"/>
    <property type="match status" value="1"/>
</dbReference>
<evidence type="ECO:0000256" key="2">
    <source>
        <dbReference type="ARBA" id="ARBA00022491"/>
    </source>
</evidence>
<reference evidence="9" key="1">
    <citation type="submission" date="2020-07" db="EMBL/GenBank/DDBJ databases">
        <title>Ethylene signaling mediates host invasion by parasitic plants.</title>
        <authorList>
            <person name="Yoshida S."/>
        </authorList>
    </citation>
    <scope>NUCLEOTIDE SEQUENCE</scope>
    <source>
        <strain evidence="9">Okayama</strain>
    </source>
</reference>
<dbReference type="PANTHER" id="PTHR33057">
    <property type="entry name" value="TRANSCRIPTION REPRESSOR OFP7-RELATED"/>
    <property type="match status" value="1"/>
</dbReference>
<keyword evidence="3 6" id="KW-0805">Transcription regulation</keyword>
<evidence type="ECO:0000256" key="1">
    <source>
        <dbReference type="ARBA" id="ARBA00004123"/>
    </source>
</evidence>
<keyword evidence="10" id="KW-1185">Reference proteome</keyword>
<evidence type="ECO:0000256" key="3">
    <source>
        <dbReference type="ARBA" id="ARBA00023015"/>
    </source>
</evidence>
<evidence type="ECO:0000256" key="6">
    <source>
        <dbReference type="RuleBase" id="RU367028"/>
    </source>
</evidence>
<protein>
    <recommendedName>
        <fullName evidence="6">Transcription repressor</fullName>
    </recommendedName>
    <alternativeName>
        <fullName evidence="6">Ovate family protein</fullName>
    </alternativeName>
</protein>
<keyword evidence="2 6" id="KW-0678">Repressor</keyword>
<dbReference type="InterPro" id="IPR038933">
    <property type="entry name" value="Ovate"/>
</dbReference>
<keyword evidence="4 6" id="KW-0804">Transcription</keyword>